<dbReference type="GO" id="GO:0000070">
    <property type="term" value="P:mitotic sister chromatid segregation"/>
    <property type="evidence" value="ECO:0007669"/>
    <property type="project" value="InterPro"/>
</dbReference>
<evidence type="ECO:0000313" key="1">
    <source>
        <dbReference type="EMBL" id="KAK0749921.1"/>
    </source>
</evidence>
<accession>A0AA40F2L6</accession>
<comment type="caution">
    <text evidence="1">The sequence shown here is derived from an EMBL/GenBank/DDBJ whole genome shotgun (WGS) entry which is preliminary data.</text>
</comment>
<proteinExistence type="predicted"/>
<dbReference type="GO" id="GO:0000444">
    <property type="term" value="C:MIS12/MIND type complex"/>
    <property type="evidence" value="ECO:0007669"/>
    <property type="project" value="TreeGrafter"/>
</dbReference>
<evidence type="ECO:0000313" key="2">
    <source>
        <dbReference type="Proteomes" id="UP001172155"/>
    </source>
</evidence>
<dbReference type="Proteomes" id="UP001172155">
    <property type="component" value="Unassembled WGS sequence"/>
</dbReference>
<protein>
    <recommendedName>
        <fullName evidence="3">Kinetochore protein mis14</fullName>
    </recommendedName>
</protein>
<dbReference type="Pfam" id="PF08641">
    <property type="entry name" value="Mis14"/>
    <property type="match status" value="1"/>
</dbReference>
<dbReference type="PANTHER" id="PTHR31749:SF3">
    <property type="entry name" value="KINETOCHORE-ASSOCIATED PROTEIN NSL1 HOMOLOG"/>
    <property type="match status" value="1"/>
</dbReference>
<organism evidence="1 2">
    <name type="scientific">Schizothecium vesticola</name>
    <dbReference type="NCBI Taxonomy" id="314040"/>
    <lineage>
        <taxon>Eukaryota</taxon>
        <taxon>Fungi</taxon>
        <taxon>Dikarya</taxon>
        <taxon>Ascomycota</taxon>
        <taxon>Pezizomycotina</taxon>
        <taxon>Sordariomycetes</taxon>
        <taxon>Sordariomycetidae</taxon>
        <taxon>Sordariales</taxon>
        <taxon>Schizotheciaceae</taxon>
        <taxon>Schizothecium</taxon>
    </lineage>
</organism>
<gene>
    <name evidence="1" type="ORF">B0T18DRAFT_437307</name>
</gene>
<keyword evidence="2" id="KW-1185">Reference proteome</keyword>
<reference evidence="1" key="1">
    <citation type="submission" date="2023-06" db="EMBL/GenBank/DDBJ databases">
        <title>Genome-scale phylogeny and comparative genomics of the fungal order Sordariales.</title>
        <authorList>
            <consortium name="Lawrence Berkeley National Laboratory"/>
            <person name="Hensen N."/>
            <person name="Bonometti L."/>
            <person name="Westerberg I."/>
            <person name="Brannstrom I.O."/>
            <person name="Guillou S."/>
            <person name="Cros-Aarteil S."/>
            <person name="Calhoun S."/>
            <person name="Haridas S."/>
            <person name="Kuo A."/>
            <person name="Mondo S."/>
            <person name="Pangilinan J."/>
            <person name="Riley R."/>
            <person name="LaButti K."/>
            <person name="Andreopoulos B."/>
            <person name="Lipzen A."/>
            <person name="Chen C."/>
            <person name="Yanf M."/>
            <person name="Daum C."/>
            <person name="Ng V."/>
            <person name="Clum A."/>
            <person name="Steindorff A."/>
            <person name="Ohm R."/>
            <person name="Martin F."/>
            <person name="Silar P."/>
            <person name="Natvig D."/>
            <person name="Lalanne C."/>
            <person name="Gautier V."/>
            <person name="Ament-velasquez S.L."/>
            <person name="Kruys A."/>
            <person name="Hutchinson M.I."/>
            <person name="Powell A.J."/>
            <person name="Barry K."/>
            <person name="Miller A.N."/>
            <person name="Grigoriev I.V."/>
            <person name="Debuchy R."/>
            <person name="Gladieux P."/>
            <person name="Thoren M.H."/>
            <person name="Johannesson H."/>
        </authorList>
    </citation>
    <scope>NUCLEOTIDE SEQUENCE</scope>
    <source>
        <strain evidence="1">SMH3187-1</strain>
    </source>
</reference>
<sequence length="227" mass="24541">MDSTHRKIELQSPSDFRYLIDNVRRAAADSINAAFPPVEGADGAEDDLRLHIEAMVNDYITQTFSLASPNLTINGLPVDPSHFFSSSSQHASSEPEDQQVQYEPFDPRKRYRIEDLAREEEALLRSIASLKRRVPASAAGSWAAATEAGTAADEAAAASARARVEAEGAEAGRRALEGMGPLDRQAELEEAFGGAVEALGRLKREMPATVAKMERARVAAGYVATEL</sequence>
<evidence type="ECO:0008006" key="3">
    <source>
        <dbReference type="Google" id="ProtNLM"/>
    </source>
</evidence>
<dbReference type="InterPro" id="IPR013950">
    <property type="entry name" value="Mis14/Nsl1"/>
</dbReference>
<dbReference type="AlphaFoldDB" id="A0AA40F2L6"/>
<dbReference type="EMBL" id="JAUKUD010000003">
    <property type="protein sequence ID" value="KAK0749921.1"/>
    <property type="molecule type" value="Genomic_DNA"/>
</dbReference>
<dbReference type="PANTHER" id="PTHR31749">
    <property type="entry name" value="KINETOCHORE-ASSOCIATED PROTEIN NSL1 HOMOLOG"/>
    <property type="match status" value="1"/>
</dbReference>
<name>A0AA40F2L6_9PEZI</name>